<feature type="compositionally biased region" description="Basic and acidic residues" evidence="1">
    <location>
        <begin position="1"/>
        <end position="20"/>
    </location>
</feature>
<organism evidence="2 3">
    <name type="scientific">Gymnopus androsaceus JB14</name>
    <dbReference type="NCBI Taxonomy" id="1447944"/>
    <lineage>
        <taxon>Eukaryota</taxon>
        <taxon>Fungi</taxon>
        <taxon>Dikarya</taxon>
        <taxon>Basidiomycota</taxon>
        <taxon>Agaricomycotina</taxon>
        <taxon>Agaricomycetes</taxon>
        <taxon>Agaricomycetidae</taxon>
        <taxon>Agaricales</taxon>
        <taxon>Marasmiineae</taxon>
        <taxon>Omphalotaceae</taxon>
        <taxon>Gymnopus</taxon>
    </lineage>
</organism>
<sequence length="118" mass="13746">MPRLRTESTIKKSKRTDEQQAKVTQGKRIGYSCWNRYKNKTMYNAVNSARMASKRAKLEGKAKDEAKARQREASKKSYLKEHMKKHGLDAIWWYKMRKGACWVGIDNTADDEDVLAVF</sequence>
<dbReference type="EMBL" id="ML769527">
    <property type="protein sequence ID" value="KAE9395675.1"/>
    <property type="molecule type" value="Genomic_DNA"/>
</dbReference>
<dbReference type="AlphaFoldDB" id="A0A6A4HF49"/>
<accession>A0A6A4HF49</accession>
<protein>
    <submittedName>
        <fullName evidence="2">Uncharacterized protein</fullName>
    </submittedName>
</protein>
<feature type="region of interest" description="Disordered" evidence="1">
    <location>
        <begin position="54"/>
        <end position="76"/>
    </location>
</feature>
<dbReference type="Proteomes" id="UP000799118">
    <property type="component" value="Unassembled WGS sequence"/>
</dbReference>
<evidence type="ECO:0000256" key="1">
    <source>
        <dbReference type="SAM" id="MobiDB-lite"/>
    </source>
</evidence>
<reference evidence="2" key="1">
    <citation type="journal article" date="2019" name="Environ. Microbiol.">
        <title>Fungal ecological strategies reflected in gene transcription - a case study of two litter decomposers.</title>
        <authorList>
            <person name="Barbi F."/>
            <person name="Kohler A."/>
            <person name="Barry K."/>
            <person name="Baskaran P."/>
            <person name="Daum C."/>
            <person name="Fauchery L."/>
            <person name="Ihrmark K."/>
            <person name="Kuo A."/>
            <person name="LaButti K."/>
            <person name="Lipzen A."/>
            <person name="Morin E."/>
            <person name="Grigoriev I.V."/>
            <person name="Henrissat B."/>
            <person name="Lindahl B."/>
            <person name="Martin F."/>
        </authorList>
    </citation>
    <scope>NUCLEOTIDE SEQUENCE</scope>
    <source>
        <strain evidence="2">JB14</strain>
    </source>
</reference>
<name>A0A6A4HF49_9AGAR</name>
<proteinExistence type="predicted"/>
<feature type="compositionally biased region" description="Basic and acidic residues" evidence="1">
    <location>
        <begin position="56"/>
        <end position="76"/>
    </location>
</feature>
<evidence type="ECO:0000313" key="3">
    <source>
        <dbReference type="Proteomes" id="UP000799118"/>
    </source>
</evidence>
<gene>
    <name evidence="2" type="ORF">BT96DRAFT_942286</name>
</gene>
<evidence type="ECO:0000313" key="2">
    <source>
        <dbReference type="EMBL" id="KAE9395675.1"/>
    </source>
</evidence>
<feature type="region of interest" description="Disordered" evidence="1">
    <location>
        <begin position="1"/>
        <end position="22"/>
    </location>
</feature>
<keyword evidence="3" id="KW-1185">Reference proteome</keyword>